<dbReference type="RefSeq" id="WP_312865609.1">
    <property type="nucleotide sequence ID" value="NZ_BAABAI010000013.1"/>
</dbReference>
<dbReference type="CDD" id="cd05233">
    <property type="entry name" value="SDR_c"/>
    <property type="match status" value="1"/>
</dbReference>
<dbReference type="PANTHER" id="PTHR42760">
    <property type="entry name" value="SHORT-CHAIN DEHYDROGENASES/REDUCTASES FAMILY MEMBER"/>
    <property type="match status" value="1"/>
</dbReference>
<dbReference type="InterPro" id="IPR002347">
    <property type="entry name" value="SDR_fam"/>
</dbReference>
<comment type="similarity">
    <text evidence="1">Belongs to the short-chain dehydrogenases/reductases (SDR) family.</text>
</comment>
<comment type="caution">
    <text evidence="4">The sequence shown here is derived from an EMBL/GenBank/DDBJ whole genome shotgun (WGS) entry which is preliminary data.</text>
</comment>
<dbReference type="SUPFAM" id="SSF51735">
    <property type="entry name" value="NAD(P)-binding Rossmann-fold domains"/>
    <property type="match status" value="1"/>
</dbReference>
<dbReference type="PANTHER" id="PTHR42760:SF133">
    <property type="entry name" value="3-OXOACYL-[ACYL-CARRIER-PROTEIN] REDUCTASE"/>
    <property type="match status" value="1"/>
</dbReference>
<dbReference type="GO" id="GO:0016616">
    <property type="term" value="F:oxidoreductase activity, acting on the CH-OH group of donors, NAD or NADP as acceptor"/>
    <property type="evidence" value="ECO:0007669"/>
    <property type="project" value="UniProtKB-ARBA"/>
</dbReference>
<dbReference type="Gene3D" id="3.40.50.720">
    <property type="entry name" value="NAD(P)-binding Rossmann-like Domain"/>
    <property type="match status" value="1"/>
</dbReference>
<evidence type="ECO:0000259" key="3">
    <source>
        <dbReference type="SMART" id="SM00822"/>
    </source>
</evidence>
<accession>A0A7W7WVI8</accession>
<protein>
    <submittedName>
        <fullName evidence="4">NAD(P)-dependent dehydrogenase (Short-subunit alcohol dehydrogenase family)</fullName>
    </submittedName>
</protein>
<reference evidence="4 5" key="1">
    <citation type="submission" date="2020-08" db="EMBL/GenBank/DDBJ databases">
        <title>Sequencing the genomes of 1000 actinobacteria strains.</title>
        <authorList>
            <person name="Klenk H.-P."/>
        </authorList>
    </citation>
    <scope>NUCLEOTIDE SEQUENCE [LARGE SCALE GENOMIC DNA]</scope>
    <source>
        <strain evidence="4 5">DSM 45084</strain>
    </source>
</reference>
<proteinExistence type="inferred from homology"/>
<dbReference type="SMART" id="SM00822">
    <property type="entry name" value="PKS_KR"/>
    <property type="match status" value="1"/>
</dbReference>
<dbReference type="AlphaFoldDB" id="A0A7W7WVI8"/>
<name>A0A7W7WVI8_9PSEU</name>
<evidence type="ECO:0000313" key="4">
    <source>
        <dbReference type="EMBL" id="MBB4965116.1"/>
    </source>
</evidence>
<evidence type="ECO:0000313" key="5">
    <source>
        <dbReference type="Proteomes" id="UP000542674"/>
    </source>
</evidence>
<dbReference type="PROSITE" id="PS00061">
    <property type="entry name" value="ADH_SHORT"/>
    <property type="match status" value="1"/>
</dbReference>
<dbReference type="Pfam" id="PF13561">
    <property type="entry name" value="adh_short_C2"/>
    <property type="match status" value="1"/>
</dbReference>
<evidence type="ECO:0000256" key="2">
    <source>
        <dbReference type="ARBA" id="ARBA00023002"/>
    </source>
</evidence>
<dbReference type="PRINTS" id="PR00081">
    <property type="entry name" value="GDHRDH"/>
</dbReference>
<feature type="domain" description="Ketoreductase" evidence="3">
    <location>
        <begin position="6"/>
        <end position="184"/>
    </location>
</feature>
<dbReference type="Proteomes" id="UP000542674">
    <property type="component" value="Unassembled WGS sequence"/>
</dbReference>
<dbReference type="InterPro" id="IPR057326">
    <property type="entry name" value="KR_dom"/>
</dbReference>
<organism evidence="4 5">
    <name type="scientific">Saccharothrix violaceirubra</name>
    <dbReference type="NCBI Taxonomy" id="413306"/>
    <lineage>
        <taxon>Bacteria</taxon>
        <taxon>Bacillati</taxon>
        <taxon>Actinomycetota</taxon>
        <taxon>Actinomycetes</taxon>
        <taxon>Pseudonocardiales</taxon>
        <taxon>Pseudonocardiaceae</taxon>
        <taxon>Saccharothrix</taxon>
    </lineage>
</organism>
<keyword evidence="2" id="KW-0560">Oxidoreductase</keyword>
<dbReference type="PRINTS" id="PR00080">
    <property type="entry name" value="SDRFAMILY"/>
</dbReference>
<gene>
    <name evidence="4" type="ORF">F4559_002475</name>
</gene>
<dbReference type="InterPro" id="IPR036291">
    <property type="entry name" value="NAD(P)-bd_dom_sf"/>
</dbReference>
<evidence type="ECO:0000256" key="1">
    <source>
        <dbReference type="ARBA" id="ARBA00006484"/>
    </source>
</evidence>
<dbReference type="EMBL" id="JACHJS010000001">
    <property type="protein sequence ID" value="MBB4965116.1"/>
    <property type="molecule type" value="Genomic_DNA"/>
</dbReference>
<sequence>MRFEDRVVLVTGAGSGIGRAVAVGFGAEGAHVVLAGRDVERLAEVADAVGEAGGTALPVPTDVSDSHSVDALFREVDAEYGILHSAANCAGVWETGCAADMSDIVWDRVIGTNLTGLWRCLRGEVRLMVEGGAIVNVASVVGRHHSVPGAAAYAASKAGVEALSRTAAREYIGRGIRINTVSPGRIDTLHLAGADHGFGSCPPIGRVGGLAEAANAVLFACSDESSYFVGHDFVLDGGVTA</sequence>
<dbReference type="InterPro" id="IPR020904">
    <property type="entry name" value="Sc_DH/Rdtase_CS"/>
</dbReference>
<keyword evidence="5" id="KW-1185">Reference proteome</keyword>
<dbReference type="FunFam" id="3.40.50.720:FF:000084">
    <property type="entry name" value="Short-chain dehydrogenase reductase"/>
    <property type="match status" value="1"/>
</dbReference>